<dbReference type="PANTHER" id="PTHR37953">
    <property type="entry name" value="UPF0127 PROTEIN MJ1496"/>
    <property type="match status" value="1"/>
</dbReference>
<dbReference type="Proteomes" id="UP000500857">
    <property type="component" value="Chromosome"/>
</dbReference>
<feature type="region of interest" description="Disordered" evidence="1">
    <location>
        <begin position="10"/>
        <end position="38"/>
    </location>
</feature>
<dbReference type="PANTHER" id="PTHR37953:SF1">
    <property type="entry name" value="UPF0127 PROTEIN MJ1496"/>
    <property type="match status" value="1"/>
</dbReference>
<reference evidence="2 3" key="1">
    <citation type="submission" date="2020-04" db="EMBL/GenBank/DDBJ databases">
        <authorList>
            <person name="Basu S."/>
            <person name="Maruthanayagam V."/>
            <person name="Chakraborty S."/>
            <person name="Pramanik A."/>
            <person name="Mukherjee J."/>
            <person name="Brink B."/>
        </authorList>
    </citation>
    <scope>NUCLEOTIDE SEQUENCE [LARGE SCALE GENOMIC DNA]</scope>
    <source>
        <strain evidence="2 3">AP17</strain>
    </source>
</reference>
<evidence type="ECO:0000313" key="3">
    <source>
        <dbReference type="Proteomes" id="UP000500857"/>
    </source>
</evidence>
<dbReference type="AlphaFoldDB" id="A0A6H1U7W3"/>
<evidence type="ECO:0000313" key="2">
    <source>
        <dbReference type="EMBL" id="QIZ73729.1"/>
    </source>
</evidence>
<dbReference type="Pfam" id="PF02643">
    <property type="entry name" value="DUF192"/>
    <property type="match status" value="1"/>
</dbReference>
<keyword evidence="3" id="KW-1185">Reference proteome</keyword>
<name>A0A6H1U7W3_9CYAN</name>
<dbReference type="KEGG" id="oxy:HCG48_12950"/>
<dbReference type="EMBL" id="CP051167">
    <property type="protein sequence ID" value="QIZ73729.1"/>
    <property type="molecule type" value="Genomic_DNA"/>
</dbReference>
<sequence length="176" mass="19260">MVLLSVNLFGCTPPATSGEPTPEPPAPSPSRDRTPTLGQRLPIEATLKVGEVEIELEVARSPAQKAIGLMHRDRLDPNRGMLFPFDPPQPVTFWMKNVSIPLDMLFLRDGRVQAIGANIPPCTEDPCPTYGPPPEILIDNVIELPGGRAAELGIREGDRLTVEWIERSPSPTDDRP</sequence>
<gene>
    <name evidence="2" type="ORF">HCG48_12950</name>
</gene>
<protein>
    <submittedName>
        <fullName evidence="2">DUF192 domain-containing protein</fullName>
    </submittedName>
</protein>
<dbReference type="Gene3D" id="2.60.120.1140">
    <property type="entry name" value="Protein of unknown function DUF192"/>
    <property type="match status" value="1"/>
</dbReference>
<dbReference type="InterPro" id="IPR038695">
    <property type="entry name" value="Saro_0823-like_sf"/>
</dbReference>
<proteinExistence type="predicted"/>
<organism evidence="2 3">
    <name type="scientific">Oxynema aestuarii AP17</name>
    <dbReference type="NCBI Taxonomy" id="2064643"/>
    <lineage>
        <taxon>Bacteria</taxon>
        <taxon>Bacillati</taxon>
        <taxon>Cyanobacteriota</taxon>
        <taxon>Cyanophyceae</taxon>
        <taxon>Oscillatoriophycideae</taxon>
        <taxon>Oscillatoriales</taxon>
        <taxon>Oscillatoriaceae</taxon>
        <taxon>Oxynema</taxon>
        <taxon>Oxynema aestuarii</taxon>
    </lineage>
</organism>
<accession>A0A6H1U7W3</accession>
<evidence type="ECO:0000256" key="1">
    <source>
        <dbReference type="SAM" id="MobiDB-lite"/>
    </source>
</evidence>
<dbReference type="InterPro" id="IPR003795">
    <property type="entry name" value="DUF192"/>
</dbReference>